<reference evidence="3 4" key="1">
    <citation type="submission" date="2023-07" db="EMBL/GenBank/DDBJ databases">
        <title>Novel Shewanella species isolated from Baltic Sea sediments.</title>
        <authorList>
            <person name="Martin-Rodriguez A.J."/>
        </authorList>
    </citation>
    <scope>NUCLEOTIDE SEQUENCE [LARGE SCALE GENOMIC DNA]</scope>
    <source>
        <strain evidence="3 4">SP2S1-2</strain>
    </source>
</reference>
<feature type="transmembrane region" description="Helical" evidence="1">
    <location>
        <begin position="296"/>
        <end position="318"/>
    </location>
</feature>
<organism evidence="3 4">
    <name type="scientific">Shewanella scandinavica</name>
    <dbReference type="NCBI Taxonomy" id="3063538"/>
    <lineage>
        <taxon>Bacteria</taxon>
        <taxon>Pseudomonadati</taxon>
        <taxon>Pseudomonadota</taxon>
        <taxon>Gammaproteobacteria</taxon>
        <taxon>Alteromonadales</taxon>
        <taxon>Shewanellaceae</taxon>
        <taxon>Shewanella</taxon>
    </lineage>
</organism>
<dbReference type="InterPro" id="IPR029044">
    <property type="entry name" value="Nucleotide-diphossugar_trans"/>
</dbReference>
<evidence type="ECO:0000256" key="1">
    <source>
        <dbReference type="SAM" id="Phobius"/>
    </source>
</evidence>
<evidence type="ECO:0000259" key="2">
    <source>
        <dbReference type="Pfam" id="PF00535"/>
    </source>
</evidence>
<dbReference type="RefSeq" id="WP_311897838.1">
    <property type="nucleotide sequence ID" value="NZ_JAUOES010000001.1"/>
</dbReference>
<dbReference type="EMBL" id="JAUOES010000001">
    <property type="protein sequence ID" value="MDT3278752.1"/>
    <property type="molecule type" value="Genomic_DNA"/>
</dbReference>
<accession>A0ABU3FTR2</accession>
<dbReference type="Pfam" id="PF00535">
    <property type="entry name" value="Glycos_transf_2"/>
    <property type="match status" value="1"/>
</dbReference>
<keyword evidence="1" id="KW-0472">Membrane</keyword>
<protein>
    <submittedName>
        <fullName evidence="3">Glycosyltransferase family 2 protein</fullName>
    </submittedName>
</protein>
<evidence type="ECO:0000313" key="4">
    <source>
        <dbReference type="Proteomes" id="UP001249505"/>
    </source>
</evidence>
<proteinExistence type="predicted"/>
<dbReference type="Proteomes" id="UP001249505">
    <property type="component" value="Unassembled WGS sequence"/>
</dbReference>
<comment type="caution">
    <text evidence="3">The sequence shown here is derived from an EMBL/GenBank/DDBJ whole genome shotgun (WGS) entry which is preliminary data.</text>
</comment>
<keyword evidence="1" id="KW-0812">Transmembrane</keyword>
<sequence length="335" mass="38669">MKMHPGLNTTLAIVMPTYNRAEFVDFFLKKHIERLKLFNIGLYISNNASTDNTLEVIAYWKSKYEFIFVKSLTKTVTSDENIENAVFMPNSKYIWILGDSYEILPSVLDGILGTLVGSNEYDFILTNLVGRYRHNTEIVYNNKNLVIDELTPIIACISCNIINRKLISHPRFEKYRGTDFGIVGFVLDYIASNHFSLLFCRDLSVVTLKTPVRKVGWPSRFFEIMFYNWPSFVANLPDVYSDRSKDIAKKLLVTHSGLLSWRSLLHIRGANGLNFKLLGENKNSVLKLCGKVIFCYMFFLCLIPSVICKVFAGAIEWIRRKRYQLIRLINPKLDI</sequence>
<name>A0ABU3FTR2_9GAMM</name>
<keyword evidence="4" id="KW-1185">Reference proteome</keyword>
<dbReference type="Gene3D" id="3.90.550.10">
    <property type="entry name" value="Spore Coat Polysaccharide Biosynthesis Protein SpsA, Chain A"/>
    <property type="match status" value="1"/>
</dbReference>
<feature type="domain" description="Glycosyltransferase 2-like" evidence="2">
    <location>
        <begin position="13"/>
        <end position="143"/>
    </location>
</feature>
<keyword evidence="1" id="KW-1133">Transmembrane helix</keyword>
<dbReference type="SUPFAM" id="SSF53448">
    <property type="entry name" value="Nucleotide-diphospho-sugar transferases"/>
    <property type="match status" value="1"/>
</dbReference>
<evidence type="ECO:0000313" key="3">
    <source>
        <dbReference type="EMBL" id="MDT3278752.1"/>
    </source>
</evidence>
<dbReference type="InterPro" id="IPR001173">
    <property type="entry name" value="Glyco_trans_2-like"/>
</dbReference>
<gene>
    <name evidence="3" type="ORF">Q4Q50_00310</name>
</gene>